<sequence length="197" mass="22717">MPRSTEQLEQIRQQKKAHIRQTALELFAEHGFHATSISQISKKARISKGLIYNYFESKDDILENIFDWAFSNIYADMDMNKDGLMSEKEFIRFIKTSIHSTLKNKAFWKLYSALVLQPHILETYTAKYEDKGKDVMRMIRGFIASQGSVSPDKDLFAISSLLKGANLILLTAPDFFPIENLEKDTIEACFKLISKHE</sequence>
<dbReference type="GO" id="GO:0005509">
    <property type="term" value="F:calcium ion binding"/>
    <property type="evidence" value="ECO:0007669"/>
    <property type="project" value="InterPro"/>
</dbReference>
<accession>A0A0L8V6R5</accession>
<dbReference type="PANTHER" id="PTHR43479:SF11">
    <property type="entry name" value="ACREF_ENVCD OPERON REPRESSOR-RELATED"/>
    <property type="match status" value="1"/>
</dbReference>
<dbReference type="PANTHER" id="PTHR43479">
    <property type="entry name" value="ACREF/ENVCD OPERON REPRESSOR-RELATED"/>
    <property type="match status" value="1"/>
</dbReference>
<dbReference type="Proteomes" id="UP000036958">
    <property type="component" value="Unassembled WGS sequence"/>
</dbReference>
<dbReference type="GO" id="GO:0003677">
    <property type="term" value="F:DNA binding"/>
    <property type="evidence" value="ECO:0007669"/>
    <property type="project" value="UniProtKB-UniRule"/>
</dbReference>
<dbReference type="PROSITE" id="PS50977">
    <property type="entry name" value="HTH_TETR_2"/>
    <property type="match status" value="1"/>
</dbReference>
<name>A0A0L8V6R5_9BACT</name>
<dbReference type="SUPFAM" id="SSF47473">
    <property type="entry name" value="EF-hand"/>
    <property type="match status" value="1"/>
</dbReference>
<dbReference type="InterPro" id="IPR023772">
    <property type="entry name" value="DNA-bd_HTH_TetR-type_CS"/>
</dbReference>
<evidence type="ECO:0000313" key="5">
    <source>
        <dbReference type="EMBL" id="KOH43902.1"/>
    </source>
</evidence>
<reference evidence="6" key="1">
    <citation type="submission" date="2015-07" db="EMBL/GenBank/DDBJ databases">
        <title>Genome sequencing of Sunxiuqinia dokdonensis strain SK.</title>
        <authorList>
            <person name="Ahn S."/>
            <person name="Kim B.-C."/>
        </authorList>
    </citation>
    <scope>NUCLEOTIDE SEQUENCE [LARGE SCALE GENOMIC DNA]</scope>
    <source>
        <strain evidence="6">SK</strain>
    </source>
</reference>
<comment type="caution">
    <text evidence="5">The sequence shown here is derived from an EMBL/GenBank/DDBJ whole genome shotgun (WGS) entry which is preliminary data.</text>
</comment>
<dbReference type="InterPro" id="IPR009057">
    <property type="entry name" value="Homeodomain-like_sf"/>
</dbReference>
<dbReference type="InterPro" id="IPR011992">
    <property type="entry name" value="EF-hand-dom_pair"/>
</dbReference>
<keyword evidence="6" id="KW-1185">Reference proteome</keyword>
<gene>
    <name evidence="5" type="ORF">NC99_32610</name>
</gene>
<dbReference type="InterPro" id="IPR018247">
    <property type="entry name" value="EF_Hand_1_Ca_BS"/>
</dbReference>
<feature type="domain" description="HTH tetR-type" evidence="4">
    <location>
        <begin position="13"/>
        <end position="73"/>
    </location>
</feature>
<dbReference type="Pfam" id="PF00440">
    <property type="entry name" value="TetR_N"/>
    <property type="match status" value="1"/>
</dbReference>
<evidence type="ECO:0000256" key="1">
    <source>
        <dbReference type="ARBA" id="ARBA00023125"/>
    </source>
</evidence>
<evidence type="ECO:0000259" key="4">
    <source>
        <dbReference type="PROSITE" id="PS50977"/>
    </source>
</evidence>
<feature type="domain" description="EF-hand" evidence="3">
    <location>
        <begin position="72"/>
        <end position="100"/>
    </location>
</feature>
<organism evidence="5 6">
    <name type="scientific">Sunxiuqinia dokdonensis</name>
    <dbReference type="NCBI Taxonomy" id="1409788"/>
    <lineage>
        <taxon>Bacteria</taxon>
        <taxon>Pseudomonadati</taxon>
        <taxon>Bacteroidota</taxon>
        <taxon>Bacteroidia</taxon>
        <taxon>Marinilabiliales</taxon>
        <taxon>Prolixibacteraceae</taxon>
        <taxon>Sunxiuqinia</taxon>
    </lineage>
</organism>
<dbReference type="STRING" id="1409788.NC99_32610"/>
<keyword evidence="1 2" id="KW-0238">DNA-binding</keyword>
<dbReference type="InterPro" id="IPR001647">
    <property type="entry name" value="HTH_TetR"/>
</dbReference>
<dbReference type="InterPro" id="IPR050624">
    <property type="entry name" value="HTH-type_Tx_Regulator"/>
</dbReference>
<proteinExistence type="predicted"/>
<dbReference type="PROSITE" id="PS00018">
    <property type="entry name" value="EF_HAND_1"/>
    <property type="match status" value="1"/>
</dbReference>
<evidence type="ECO:0000259" key="3">
    <source>
        <dbReference type="PROSITE" id="PS50222"/>
    </source>
</evidence>
<protein>
    <recommendedName>
        <fullName evidence="7">HTH tetR-type domain-containing protein</fullName>
    </recommendedName>
</protein>
<evidence type="ECO:0008006" key="7">
    <source>
        <dbReference type="Google" id="ProtNLM"/>
    </source>
</evidence>
<dbReference type="PRINTS" id="PR00455">
    <property type="entry name" value="HTHTETR"/>
</dbReference>
<evidence type="ECO:0000313" key="6">
    <source>
        <dbReference type="Proteomes" id="UP000036958"/>
    </source>
</evidence>
<dbReference type="RefSeq" id="WP_053185307.1">
    <property type="nucleotide sequence ID" value="NZ_LGIA01000175.1"/>
</dbReference>
<feature type="DNA-binding region" description="H-T-H motif" evidence="2">
    <location>
        <begin position="36"/>
        <end position="55"/>
    </location>
</feature>
<dbReference type="SUPFAM" id="SSF46689">
    <property type="entry name" value="Homeodomain-like"/>
    <property type="match status" value="1"/>
</dbReference>
<dbReference type="PROSITE" id="PS50222">
    <property type="entry name" value="EF_HAND_2"/>
    <property type="match status" value="1"/>
</dbReference>
<dbReference type="EMBL" id="LGIA01000175">
    <property type="protein sequence ID" value="KOH43902.1"/>
    <property type="molecule type" value="Genomic_DNA"/>
</dbReference>
<dbReference type="PROSITE" id="PS01081">
    <property type="entry name" value="HTH_TETR_1"/>
    <property type="match status" value="1"/>
</dbReference>
<dbReference type="AlphaFoldDB" id="A0A0L8V6R5"/>
<evidence type="ECO:0000256" key="2">
    <source>
        <dbReference type="PROSITE-ProRule" id="PRU00335"/>
    </source>
</evidence>
<dbReference type="InterPro" id="IPR002048">
    <property type="entry name" value="EF_hand_dom"/>
</dbReference>
<dbReference type="OrthoDB" id="9787680at2"/>
<dbReference type="Gene3D" id="1.10.357.10">
    <property type="entry name" value="Tetracycline Repressor, domain 2"/>
    <property type="match status" value="1"/>
</dbReference>